<organism evidence="3 4">
    <name type="scientific">Halomarinibacterium sedimenti</name>
    <dbReference type="NCBI Taxonomy" id="2857106"/>
    <lineage>
        <taxon>Bacteria</taxon>
        <taxon>Pseudomonadati</taxon>
        <taxon>Bacteroidota</taxon>
        <taxon>Flavobacteriia</taxon>
        <taxon>Flavobacteriales</taxon>
        <taxon>Flavobacteriaceae</taxon>
        <taxon>Halomarinibacterium</taxon>
    </lineage>
</organism>
<sequence>MKTIKKIYTLCFLLIIGNSFAQTQQKIEMKIDSIGNAKITVSMTMNAQEWQNWNSSLGNNPAALKREIERAMPAYFLDDFKLEKDDMNRSFSLSLNAYGVCKIDKRGKWSLETDQKNANVTELTDHKYMLVSSPPELGGTIQQTFLVEFPEAAKDIKVDKDAFSESVFEFKMDGPSSSSGNYLRYAGIFLIVIGGAWGGVSLFQKNK</sequence>
<evidence type="ECO:0000313" key="3">
    <source>
        <dbReference type="EMBL" id="MBW2936909.1"/>
    </source>
</evidence>
<dbReference type="Proteomes" id="UP001138686">
    <property type="component" value="Unassembled WGS sequence"/>
</dbReference>
<evidence type="ECO:0000256" key="1">
    <source>
        <dbReference type="SAM" id="Phobius"/>
    </source>
</evidence>
<keyword evidence="1" id="KW-0812">Transmembrane</keyword>
<keyword evidence="1" id="KW-1133">Transmembrane helix</keyword>
<keyword evidence="4" id="KW-1185">Reference proteome</keyword>
<protein>
    <submittedName>
        <fullName evidence="3">Uncharacterized protein</fullName>
    </submittedName>
</protein>
<dbReference type="EMBL" id="JAHWDP010000001">
    <property type="protein sequence ID" value="MBW2936909.1"/>
    <property type="molecule type" value="Genomic_DNA"/>
</dbReference>
<proteinExistence type="predicted"/>
<dbReference type="RefSeq" id="WP_219050848.1">
    <property type="nucleotide sequence ID" value="NZ_JAHWDP010000001.1"/>
</dbReference>
<accession>A0A9X1FLZ2</accession>
<feature type="transmembrane region" description="Helical" evidence="1">
    <location>
        <begin position="182"/>
        <end position="203"/>
    </location>
</feature>
<feature type="chain" id="PRO_5040810315" evidence="2">
    <location>
        <begin position="22"/>
        <end position="207"/>
    </location>
</feature>
<comment type="caution">
    <text evidence="3">The sequence shown here is derived from an EMBL/GenBank/DDBJ whole genome shotgun (WGS) entry which is preliminary data.</text>
</comment>
<dbReference type="AlphaFoldDB" id="A0A9X1FLZ2"/>
<keyword evidence="1" id="KW-0472">Membrane</keyword>
<evidence type="ECO:0000313" key="4">
    <source>
        <dbReference type="Proteomes" id="UP001138686"/>
    </source>
</evidence>
<reference evidence="3" key="1">
    <citation type="submission" date="2021-07" db="EMBL/GenBank/DDBJ databases">
        <title>Aureisphaera sp. CAU 1614 isolated from sea sediment.</title>
        <authorList>
            <person name="Kim W."/>
        </authorList>
    </citation>
    <scope>NUCLEOTIDE SEQUENCE</scope>
    <source>
        <strain evidence="3">CAU 1614</strain>
    </source>
</reference>
<feature type="signal peptide" evidence="2">
    <location>
        <begin position="1"/>
        <end position="21"/>
    </location>
</feature>
<name>A0A9X1FLZ2_9FLAO</name>
<gene>
    <name evidence="3" type="ORF">KXJ69_02255</name>
</gene>
<keyword evidence="2" id="KW-0732">Signal</keyword>
<evidence type="ECO:0000256" key="2">
    <source>
        <dbReference type="SAM" id="SignalP"/>
    </source>
</evidence>